<proteinExistence type="predicted"/>
<organism evidence="2 3">
    <name type="scientific">Nocardioides pini</name>
    <dbReference type="NCBI Taxonomy" id="2975053"/>
    <lineage>
        <taxon>Bacteria</taxon>
        <taxon>Bacillati</taxon>
        <taxon>Actinomycetota</taxon>
        <taxon>Actinomycetes</taxon>
        <taxon>Propionibacteriales</taxon>
        <taxon>Nocardioidaceae</taxon>
        <taxon>Nocardioides</taxon>
    </lineage>
</organism>
<evidence type="ECO:0000256" key="1">
    <source>
        <dbReference type="SAM" id="Phobius"/>
    </source>
</evidence>
<feature type="transmembrane region" description="Helical" evidence="1">
    <location>
        <begin position="6"/>
        <end position="27"/>
    </location>
</feature>
<dbReference type="EMBL" id="JAPPUX010000002">
    <property type="protein sequence ID" value="MCY4726154.1"/>
    <property type="molecule type" value="Genomic_DNA"/>
</dbReference>
<reference evidence="2" key="1">
    <citation type="submission" date="2022-08" db="EMBL/GenBank/DDBJ databases">
        <title>Genome sequencing of Nocardioides sp. STR2.</title>
        <authorList>
            <person name="So Y."/>
        </authorList>
    </citation>
    <scope>NUCLEOTIDE SEQUENCE</scope>
    <source>
        <strain evidence="2">STR2</strain>
    </source>
</reference>
<name>A0ABT4CB05_9ACTN</name>
<accession>A0ABT4CB05</accession>
<sequence>MDIGFAELLLVMVPVWGFAAFVGYWVIRLAVRHGTLDAYRIDRTAQRTASVAPGGVSETIRQQRARYGLPESE</sequence>
<dbReference type="Proteomes" id="UP001074726">
    <property type="component" value="Unassembled WGS sequence"/>
</dbReference>
<comment type="caution">
    <text evidence="2">The sequence shown here is derived from an EMBL/GenBank/DDBJ whole genome shotgun (WGS) entry which is preliminary data.</text>
</comment>
<keyword evidence="1" id="KW-0472">Membrane</keyword>
<protein>
    <submittedName>
        <fullName evidence="2">Uncharacterized protein</fullName>
    </submittedName>
</protein>
<keyword evidence="1" id="KW-1133">Transmembrane helix</keyword>
<evidence type="ECO:0000313" key="2">
    <source>
        <dbReference type="EMBL" id="MCY4726154.1"/>
    </source>
</evidence>
<keyword evidence="1" id="KW-0812">Transmembrane</keyword>
<keyword evidence="3" id="KW-1185">Reference proteome</keyword>
<dbReference type="RefSeq" id="WP_268110983.1">
    <property type="nucleotide sequence ID" value="NZ_JAPPUX010000002.1"/>
</dbReference>
<gene>
    <name evidence="2" type="ORF">NYO98_07665</name>
</gene>
<evidence type="ECO:0000313" key="3">
    <source>
        <dbReference type="Proteomes" id="UP001074726"/>
    </source>
</evidence>